<organism evidence="7 8">
    <name type="scientific">Candidatus Blautia faecigallinarum</name>
    <dbReference type="NCBI Taxonomy" id="2838488"/>
    <lineage>
        <taxon>Bacteria</taxon>
        <taxon>Bacillati</taxon>
        <taxon>Bacillota</taxon>
        <taxon>Clostridia</taxon>
        <taxon>Lachnospirales</taxon>
        <taxon>Lachnospiraceae</taxon>
        <taxon>Blautia</taxon>
    </lineage>
</organism>
<name>A0A9D2DUY0_9FIRM</name>
<evidence type="ECO:0000256" key="2">
    <source>
        <dbReference type="ARBA" id="ARBA00010199"/>
    </source>
</evidence>
<dbReference type="AlphaFoldDB" id="A0A9D2DUY0"/>
<dbReference type="GO" id="GO:0005886">
    <property type="term" value="C:plasma membrane"/>
    <property type="evidence" value="ECO:0007669"/>
    <property type="project" value="TreeGrafter"/>
</dbReference>
<dbReference type="PANTHER" id="PTHR43298:SF2">
    <property type="entry name" value="FMN_FAD EXPORTER YEEO-RELATED"/>
    <property type="match status" value="1"/>
</dbReference>
<evidence type="ECO:0000256" key="3">
    <source>
        <dbReference type="ARBA" id="ARBA00020268"/>
    </source>
</evidence>
<dbReference type="Proteomes" id="UP000824041">
    <property type="component" value="Unassembled WGS sequence"/>
</dbReference>
<gene>
    <name evidence="7" type="ORF">IAA21_12320</name>
</gene>
<protein>
    <recommendedName>
        <fullName evidence="3">Probable multidrug resistance protein NorM</fullName>
    </recommendedName>
    <alternativeName>
        <fullName evidence="5">Multidrug-efflux transporter</fullName>
    </alternativeName>
</protein>
<evidence type="ECO:0000256" key="4">
    <source>
        <dbReference type="ARBA" id="ARBA00022448"/>
    </source>
</evidence>
<comment type="caution">
    <text evidence="7">The sequence shown here is derived from an EMBL/GenBank/DDBJ whole genome shotgun (WGS) entry which is preliminary data.</text>
</comment>
<keyword evidence="6" id="KW-0812">Transmembrane</keyword>
<keyword evidence="4" id="KW-0813">Transport</keyword>
<dbReference type="InterPro" id="IPR002528">
    <property type="entry name" value="MATE_fam"/>
</dbReference>
<accession>A0A9D2DUY0</accession>
<dbReference type="InterPro" id="IPR050222">
    <property type="entry name" value="MATE_MdtK"/>
</dbReference>
<proteinExistence type="inferred from homology"/>
<dbReference type="Pfam" id="PF01554">
    <property type="entry name" value="MatE"/>
    <property type="match status" value="1"/>
</dbReference>
<comment type="function">
    <text evidence="1">Multidrug efflux pump.</text>
</comment>
<feature type="transmembrane region" description="Helical" evidence="6">
    <location>
        <begin position="65"/>
        <end position="87"/>
    </location>
</feature>
<keyword evidence="6" id="KW-0472">Membrane</keyword>
<feature type="transmembrane region" description="Helical" evidence="6">
    <location>
        <begin position="179"/>
        <end position="202"/>
    </location>
</feature>
<reference evidence="7" key="2">
    <citation type="submission" date="2021-04" db="EMBL/GenBank/DDBJ databases">
        <authorList>
            <person name="Gilroy R."/>
        </authorList>
    </citation>
    <scope>NUCLEOTIDE SEQUENCE</scope>
    <source>
        <strain evidence="7">14324</strain>
    </source>
</reference>
<evidence type="ECO:0000256" key="1">
    <source>
        <dbReference type="ARBA" id="ARBA00003408"/>
    </source>
</evidence>
<reference evidence="7" key="1">
    <citation type="journal article" date="2021" name="PeerJ">
        <title>Extensive microbial diversity within the chicken gut microbiome revealed by metagenomics and culture.</title>
        <authorList>
            <person name="Gilroy R."/>
            <person name="Ravi A."/>
            <person name="Getino M."/>
            <person name="Pursley I."/>
            <person name="Horton D.L."/>
            <person name="Alikhan N.F."/>
            <person name="Baker D."/>
            <person name="Gharbi K."/>
            <person name="Hall N."/>
            <person name="Watson M."/>
            <person name="Adriaenssens E.M."/>
            <person name="Foster-Nyarko E."/>
            <person name="Jarju S."/>
            <person name="Secka A."/>
            <person name="Antonio M."/>
            <person name="Oren A."/>
            <person name="Chaudhuri R.R."/>
            <person name="La Ragione R."/>
            <person name="Hildebrand F."/>
            <person name="Pallen M.J."/>
        </authorList>
    </citation>
    <scope>NUCLEOTIDE SEQUENCE</scope>
    <source>
        <strain evidence="7">14324</strain>
    </source>
</reference>
<comment type="similarity">
    <text evidence="2">Belongs to the multi antimicrobial extrusion (MATE) (TC 2.A.66.1) family.</text>
</comment>
<dbReference type="GO" id="GO:0042910">
    <property type="term" value="F:xenobiotic transmembrane transporter activity"/>
    <property type="evidence" value="ECO:0007669"/>
    <property type="project" value="InterPro"/>
</dbReference>
<dbReference type="GO" id="GO:0015297">
    <property type="term" value="F:antiporter activity"/>
    <property type="evidence" value="ECO:0007669"/>
    <property type="project" value="InterPro"/>
</dbReference>
<dbReference type="PANTHER" id="PTHR43298">
    <property type="entry name" value="MULTIDRUG RESISTANCE PROTEIN NORM-RELATED"/>
    <property type="match status" value="1"/>
</dbReference>
<evidence type="ECO:0000256" key="6">
    <source>
        <dbReference type="SAM" id="Phobius"/>
    </source>
</evidence>
<feature type="transmembrane region" description="Helical" evidence="6">
    <location>
        <begin position="99"/>
        <end position="121"/>
    </location>
</feature>
<evidence type="ECO:0000313" key="7">
    <source>
        <dbReference type="EMBL" id="HIZ23558.1"/>
    </source>
</evidence>
<sequence length="214" mass="23184">MKNLNHLFKPIDMTEGAPWKNILAFMIPMLLGNIAQQMYNAVDSIVVGRYLGDNALAAVGNAGPIVNLLIVLFVGISMGASIVVAQYLGAKNREALSGAIGNCLILTAISVLAVMTLAVLFTRPLLEVMNTPDSIMQWCESYLLIMLVVQSLTNSFGETVIAANVIVSRVDGFAQMPALSFGTAATFLVRLPLAYLMTIALYRRGKCRYLRQPV</sequence>
<keyword evidence="6" id="KW-1133">Transmembrane helix</keyword>
<evidence type="ECO:0000313" key="8">
    <source>
        <dbReference type="Proteomes" id="UP000824041"/>
    </source>
</evidence>
<dbReference type="EMBL" id="DXBU01000163">
    <property type="protein sequence ID" value="HIZ23558.1"/>
    <property type="molecule type" value="Genomic_DNA"/>
</dbReference>
<evidence type="ECO:0000256" key="5">
    <source>
        <dbReference type="ARBA" id="ARBA00031636"/>
    </source>
</evidence>